<protein>
    <submittedName>
        <fullName evidence="1">Uncharacterized protein</fullName>
    </submittedName>
</protein>
<evidence type="ECO:0000313" key="1">
    <source>
        <dbReference type="EMBL" id="QJA56498.1"/>
    </source>
</evidence>
<gene>
    <name evidence="1" type="ORF">MM415B01831_0018</name>
</gene>
<dbReference type="EMBL" id="MT141222">
    <property type="protein sequence ID" value="QJA56498.1"/>
    <property type="molecule type" value="Genomic_DNA"/>
</dbReference>
<organism evidence="1">
    <name type="scientific">viral metagenome</name>
    <dbReference type="NCBI Taxonomy" id="1070528"/>
    <lineage>
        <taxon>unclassified sequences</taxon>
        <taxon>metagenomes</taxon>
        <taxon>organismal metagenomes</taxon>
    </lineage>
</organism>
<sequence>MNYRITKFFARKSYTADAVIVEDLNLIDPISNIIIGLESVNSTNVNLGHVSKHFSKIEIVDGSDVLFSLDGLEAEALDWYNQGGKFRPNFNYEIMGATSRHFIGLNFGRYLWDKELALDPKKFTNPQIRLTLDFDAGGNTPSAVYVTMWANLFDQRAISPVGFLMSKEIKSWTMASATHEYTDLPLDYPYRGIYFRPYCTEVEPSQACTNFKLSEDQDKRIPYDGELYHLINLIAERYPICEEWYNAYIPNTEVTVYVAPSEKVHAVGIKRETTGSTAAFSMSDGDGGTLHMIHSSGACNAWIHVAGYCPHSVVEFPCGNKDDPADWYDVGMLGSLKADITGTTTATGYLFLQQLRHY</sequence>
<reference evidence="1" key="1">
    <citation type="submission" date="2020-03" db="EMBL/GenBank/DDBJ databases">
        <title>The deep terrestrial virosphere.</title>
        <authorList>
            <person name="Holmfeldt K."/>
            <person name="Nilsson E."/>
            <person name="Simone D."/>
            <person name="Lopez-Fernandez M."/>
            <person name="Wu X."/>
            <person name="de Brujin I."/>
            <person name="Lundin D."/>
            <person name="Andersson A."/>
            <person name="Bertilsson S."/>
            <person name="Dopson M."/>
        </authorList>
    </citation>
    <scope>NUCLEOTIDE SEQUENCE</scope>
    <source>
        <strain evidence="1">MM415B01831</strain>
    </source>
</reference>
<name>A0A6M3IHB6_9ZZZZ</name>
<proteinExistence type="predicted"/>
<dbReference type="AlphaFoldDB" id="A0A6M3IHB6"/>
<accession>A0A6M3IHB6</accession>